<dbReference type="OrthoDB" id="10250769at2759"/>
<evidence type="ECO:0000256" key="3">
    <source>
        <dbReference type="PROSITE-ProRule" id="PRU00221"/>
    </source>
</evidence>
<protein>
    <submittedName>
        <fullName evidence="7">Quinon protein alcohol dehydrogenase-like superfamily</fullName>
    </submittedName>
</protein>
<dbReference type="FunFam" id="2.130.10.10:FF:000200">
    <property type="entry name" value="U3 small nucleolar RNA-associated protein 21"/>
    <property type="match status" value="1"/>
</dbReference>
<proteinExistence type="predicted"/>
<dbReference type="SUPFAM" id="SSF50998">
    <property type="entry name" value="Quinoprotein alcohol dehydrogenase-like"/>
    <property type="match status" value="1"/>
</dbReference>
<dbReference type="Gene3D" id="2.130.10.10">
    <property type="entry name" value="YVTN repeat-like/Quinoprotein amine dehydrogenase"/>
    <property type="match status" value="2"/>
</dbReference>
<evidence type="ECO:0000259" key="5">
    <source>
        <dbReference type="Pfam" id="PF04192"/>
    </source>
</evidence>
<dbReference type="GO" id="GO:0032040">
    <property type="term" value="C:small-subunit processome"/>
    <property type="evidence" value="ECO:0007669"/>
    <property type="project" value="InterPro"/>
</dbReference>
<dbReference type="InterPro" id="IPR015943">
    <property type="entry name" value="WD40/YVTN_repeat-like_dom_sf"/>
</dbReference>
<dbReference type="PANTHER" id="PTHR22840:SF12">
    <property type="entry name" value="WD REPEAT-CONTAINING PROTEIN 36"/>
    <property type="match status" value="1"/>
</dbReference>
<dbReference type="AlphaFoldDB" id="A0A4P9XHX4"/>
<accession>A0A4P9XHX4</accession>
<name>A0A4P9XHX4_9FUNG</name>
<evidence type="ECO:0000313" key="7">
    <source>
        <dbReference type="EMBL" id="RKP04901.1"/>
    </source>
</evidence>
<keyword evidence="8" id="KW-1185">Reference proteome</keyword>
<dbReference type="InterPro" id="IPR001680">
    <property type="entry name" value="WD40_rpt"/>
</dbReference>
<dbReference type="SMART" id="SM00320">
    <property type="entry name" value="WD40"/>
    <property type="match status" value="9"/>
</dbReference>
<reference evidence="8" key="1">
    <citation type="journal article" date="2018" name="Nat. Microbiol.">
        <title>Leveraging single-cell genomics to expand the fungal tree of life.</title>
        <authorList>
            <person name="Ahrendt S.R."/>
            <person name="Quandt C.A."/>
            <person name="Ciobanu D."/>
            <person name="Clum A."/>
            <person name="Salamov A."/>
            <person name="Andreopoulos B."/>
            <person name="Cheng J.F."/>
            <person name="Woyke T."/>
            <person name="Pelin A."/>
            <person name="Henrissat B."/>
            <person name="Reynolds N.K."/>
            <person name="Benny G.L."/>
            <person name="Smith M.E."/>
            <person name="James T.Y."/>
            <person name="Grigoriev I.V."/>
        </authorList>
    </citation>
    <scope>NUCLEOTIDE SEQUENCE [LARGE SCALE GENOMIC DNA]</scope>
    <source>
        <strain evidence="8">RSA 1356</strain>
    </source>
</reference>
<dbReference type="STRING" id="78915.A0A4P9XHX4"/>
<dbReference type="InterPro" id="IPR059157">
    <property type="entry name" value="WDR36-Utp21_N"/>
</dbReference>
<feature type="compositionally biased region" description="Basic residues" evidence="4">
    <location>
        <begin position="1"/>
        <end position="17"/>
    </location>
</feature>
<evidence type="ECO:0000259" key="6">
    <source>
        <dbReference type="Pfam" id="PF25171"/>
    </source>
</evidence>
<feature type="repeat" description="WD" evidence="3">
    <location>
        <begin position="231"/>
        <end position="273"/>
    </location>
</feature>
<dbReference type="Proteomes" id="UP000271241">
    <property type="component" value="Unassembled WGS sequence"/>
</dbReference>
<feature type="repeat" description="WD" evidence="3">
    <location>
        <begin position="117"/>
        <end position="144"/>
    </location>
</feature>
<evidence type="ECO:0000256" key="2">
    <source>
        <dbReference type="ARBA" id="ARBA00022737"/>
    </source>
</evidence>
<dbReference type="InterPro" id="IPR019775">
    <property type="entry name" value="WD40_repeat_CS"/>
</dbReference>
<feature type="region of interest" description="Disordered" evidence="4">
    <location>
        <begin position="1"/>
        <end position="21"/>
    </location>
</feature>
<evidence type="ECO:0000313" key="8">
    <source>
        <dbReference type="Proteomes" id="UP000271241"/>
    </source>
</evidence>
<dbReference type="InterPro" id="IPR011047">
    <property type="entry name" value="Quinoprotein_ADH-like_sf"/>
</dbReference>
<dbReference type="Pfam" id="PF04192">
    <property type="entry name" value="Utp21"/>
    <property type="match status" value="1"/>
</dbReference>
<keyword evidence="2" id="KW-0677">Repeat</keyword>
<feature type="domain" description="WDR36/Utp21 C-terminal" evidence="5">
    <location>
        <begin position="683"/>
        <end position="881"/>
    </location>
</feature>
<feature type="domain" description="WDR36/Utp21 N-terminal" evidence="6">
    <location>
        <begin position="53"/>
        <end position="307"/>
    </location>
</feature>
<dbReference type="EMBL" id="KZ993381">
    <property type="protein sequence ID" value="RKP04901.1"/>
    <property type="molecule type" value="Genomic_DNA"/>
</dbReference>
<dbReference type="GO" id="GO:0006364">
    <property type="term" value="P:rRNA processing"/>
    <property type="evidence" value="ECO:0007669"/>
    <property type="project" value="InterPro"/>
</dbReference>
<dbReference type="Pfam" id="PF25168">
    <property type="entry name" value="Beta-prop_WDR36-Utp21_2nd"/>
    <property type="match status" value="1"/>
</dbReference>
<dbReference type="PANTHER" id="PTHR22840">
    <property type="entry name" value="WD REPEAT-CONTAINING PROTEIN 36"/>
    <property type="match status" value="1"/>
</dbReference>
<feature type="repeat" description="WD" evidence="3">
    <location>
        <begin position="556"/>
        <end position="592"/>
    </location>
</feature>
<keyword evidence="1 3" id="KW-0853">WD repeat</keyword>
<dbReference type="PROSITE" id="PS50294">
    <property type="entry name" value="WD_REPEATS_REGION"/>
    <property type="match status" value="1"/>
</dbReference>
<dbReference type="PROSITE" id="PS00678">
    <property type="entry name" value="WD_REPEATS_1"/>
    <property type="match status" value="1"/>
</dbReference>
<dbReference type="Pfam" id="PF25171">
    <property type="entry name" value="Beta-prop_WDR36-Utp21_1st"/>
    <property type="match status" value="1"/>
</dbReference>
<evidence type="ECO:0000256" key="1">
    <source>
        <dbReference type="ARBA" id="ARBA00022574"/>
    </source>
</evidence>
<organism evidence="7 8">
    <name type="scientific">Thamnocephalis sphaerospora</name>
    <dbReference type="NCBI Taxonomy" id="78915"/>
    <lineage>
        <taxon>Eukaryota</taxon>
        <taxon>Fungi</taxon>
        <taxon>Fungi incertae sedis</taxon>
        <taxon>Zoopagomycota</taxon>
        <taxon>Zoopagomycotina</taxon>
        <taxon>Zoopagomycetes</taxon>
        <taxon>Zoopagales</taxon>
        <taxon>Sigmoideomycetaceae</taxon>
        <taxon>Thamnocephalis</taxon>
    </lineage>
</organism>
<dbReference type="GO" id="GO:0034388">
    <property type="term" value="C:Pwp2p-containing subcomplex of 90S preribosome"/>
    <property type="evidence" value="ECO:0007669"/>
    <property type="project" value="TreeGrafter"/>
</dbReference>
<evidence type="ECO:0000256" key="4">
    <source>
        <dbReference type="SAM" id="MobiDB-lite"/>
    </source>
</evidence>
<dbReference type="PROSITE" id="PS50082">
    <property type="entry name" value="WD_REPEATS_2"/>
    <property type="match status" value="4"/>
</dbReference>
<dbReference type="SUPFAM" id="SSF82171">
    <property type="entry name" value="DPP6 N-terminal domain-like"/>
    <property type="match status" value="1"/>
</dbReference>
<feature type="repeat" description="WD" evidence="3">
    <location>
        <begin position="473"/>
        <end position="514"/>
    </location>
</feature>
<gene>
    <name evidence="7" type="ORF">THASP1DRAFT_20529</name>
</gene>
<dbReference type="InterPro" id="IPR007319">
    <property type="entry name" value="WDR36/Utp21_C"/>
</dbReference>
<sequence length="887" mass="98962">MVANAKKRRTQRKKQRAAKSAGASLYQPFRAIGYVTRDIPFSLQARGQAHFMTTALDQSFQVYDVCTRLPADLISCVAAQGDSTFVACGADIVIFERVSEAKRLRGPQGTAVLEILPFGDLLVSRSDDNVVRVWSIRESKMSMELRFDPQDFALSCMMHPSTYLNKLLFASKQGGMQLWNIATGKLVYKFGELPAPITCLVQSPVVDVVAIGLDDATVLLHNTRLDEPVLSVKQNGRVTSISFRTDEQQMMATGNSTGDIAFWDLEHRRLIHTLANVHDGRVHLQFLNGQPLLVSTGINSIKQWIFDGAEDSPRLLRSRGGHSLPPTMIRMYDADGNFILSAGGDRSLRIFSTRRDRQNTELSQGSLAKNAQRLDVRVDELRLPPIVTFDACELKEKHWDNIVTGHAGSSEACTWSFQRKAIGQHRLQSRDGSPLKTVTLSACGNYALLGLASGRVEMFNLQSGIFRREFTGDQVHTKPVTGIATDATNHTVFTVSLDGRIKFWSFGTGKLQHTIDLDTPITAARLNRENDLLAVVADDLCIRVVDTQTRRLVREFHGHTNMITDFAFSPDGRWIVSASLDGTVRTWDLATGYLVDWFATEQVCTSVTFSPDGAFLATAHVDNLGVFLWANRAHYMNVPLRRVPTSEPCWRSATTSHTSARFAEAPSLEEASTVVGSSYTTPDQLVAEMVTLSSVPQSVWQRLLHLDTIKKRNKPKQPIKAPEKAPFFLQTQVDETGTRFVKADNLANDESKMLSLNELRPSTTLGAHLQQAHTGRNYAAVIEYMLELNPSAADFAIRSLSPFDDCLELCCFLEAIRDGMRAKRAFDALEAYLNLFLKIHGDLVIGSERLAMLVREIKQHQETEWRQIEDLFQNALCLVDYGRNTYA</sequence>